<protein>
    <recommendedName>
        <fullName evidence="3">DUF2796 domain-containing protein</fullName>
    </recommendedName>
</protein>
<proteinExistence type="predicted"/>
<evidence type="ECO:0008006" key="3">
    <source>
        <dbReference type="Google" id="ProtNLM"/>
    </source>
</evidence>
<reference evidence="2" key="1">
    <citation type="journal article" date="2019" name="Int. J. Syst. Evol. Microbiol.">
        <title>The Global Catalogue of Microorganisms (GCM) 10K type strain sequencing project: providing services to taxonomists for standard genome sequencing and annotation.</title>
        <authorList>
            <consortium name="The Broad Institute Genomics Platform"/>
            <consortium name="The Broad Institute Genome Sequencing Center for Infectious Disease"/>
            <person name="Wu L."/>
            <person name="Ma J."/>
        </authorList>
    </citation>
    <scope>NUCLEOTIDE SEQUENCE [LARGE SCALE GENOMIC DNA]</scope>
    <source>
        <strain evidence="2">JCM 17759</strain>
    </source>
</reference>
<sequence>MIRFVSLLLIPFFVLGQALPHSHAGTGVAEPEGHAVRPHLHLHSHDHHHDGESHDHDHADRHAGEDDLAADAEGILPASDHDSDALYLTASGQSLTRHSQSFEIDVYAANLDASTLPVVVDTRCRYHASVPPDPLATLPIYLLTASLRL</sequence>
<evidence type="ECO:0000313" key="2">
    <source>
        <dbReference type="Proteomes" id="UP001500840"/>
    </source>
</evidence>
<dbReference type="EMBL" id="BAABGA010000066">
    <property type="protein sequence ID" value="GAA4463630.1"/>
    <property type="molecule type" value="Genomic_DNA"/>
</dbReference>
<dbReference type="Proteomes" id="UP001500840">
    <property type="component" value="Unassembled WGS sequence"/>
</dbReference>
<comment type="caution">
    <text evidence="1">The sequence shown here is derived from an EMBL/GenBank/DDBJ whole genome shotgun (WGS) entry which is preliminary data.</text>
</comment>
<name>A0ABP8NDI4_9BACT</name>
<organism evidence="1 2">
    <name type="scientific">Novipirellula rosea</name>
    <dbReference type="NCBI Taxonomy" id="1031540"/>
    <lineage>
        <taxon>Bacteria</taxon>
        <taxon>Pseudomonadati</taxon>
        <taxon>Planctomycetota</taxon>
        <taxon>Planctomycetia</taxon>
        <taxon>Pirellulales</taxon>
        <taxon>Pirellulaceae</taxon>
        <taxon>Novipirellula</taxon>
    </lineage>
</organism>
<dbReference type="RefSeq" id="WP_345326339.1">
    <property type="nucleotide sequence ID" value="NZ_BAABGA010000066.1"/>
</dbReference>
<gene>
    <name evidence="1" type="ORF">GCM10023156_48920</name>
</gene>
<evidence type="ECO:0000313" key="1">
    <source>
        <dbReference type="EMBL" id="GAA4463630.1"/>
    </source>
</evidence>
<keyword evidence="2" id="KW-1185">Reference proteome</keyword>
<accession>A0ABP8NDI4</accession>